<evidence type="ECO:0000256" key="1">
    <source>
        <dbReference type="SAM" id="Phobius"/>
    </source>
</evidence>
<accession>A0A149U735</accession>
<dbReference type="InterPro" id="IPR007492">
    <property type="entry name" value="LytTR_DNA-bd_dom"/>
</dbReference>
<protein>
    <recommendedName>
        <fullName evidence="2">HTH LytTR-type domain-containing protein</fullName>
    </recommendedName>
</protein>
<dbReference type="AlphaFoldDB" id="A0A149U735"/>
<dbReference type="PATRIC" id="fig|446692.4.peg.1463"/>
<dbReference type="SMART" id="SM00850">
    <property type="entry name" value="LytTR"/>
    <property type="match status" value="1"/>
</dbReference>
<feature type="domain" description="HTH LytTR-type" evidence="2">
    <location>
        <begin position="165"/>
        <end position="254"/>
    </location>
</feature>
<dbReference type="PROSITE" id="PS50930">
    <property type="entry name" value="HTH_LYTTR"/>
    <property type="match status" value="1"/>
</dbReference>
<feature type="transmembrane region" description="Helical" evidence="1">
    <location>
        <begin position="46"/>
        <end position="67"/>
    </location>
</feature>
<dbReference type="Pfam" id="PF04397">
    <property type="entry name" value="LytTR"/>
    <property type="match status" value="1"/>
</dbReference>
<proteinExistence type="predicted"/>
<dbReference type="Gene3D" id="2.40.50.1020">
    <property type="entry name" value="LytTr DNA-binding domain"/>
    <property type="match status" value="1"/>
</dbReference>
<feature type="transmembrane region" description="Helical" evidence="1">
    <location>
        <begin position="117"/>
        <end position="136"/>
    </location>
</feature>
<evidence type="ECO:0000259" key="2">
    <source>
        <dbReference type="PROSITE" id="PS50930"/>
    </source>
</evidence>
<reference evidence="3 4" key="1">
    <citation type="submission" date="2015-06" db="EMBL/GenBank/DDBJ databases">
        <title>Improved classification and identification of acetic acid bacteria using matrix-assisted laser desorption/ionization time-of-flight mass spectrometry; Gluconobacter nephelii and Gluconobacter uchimurae are later heterotypic synonyms of Gluconobacter japonicus and Gluconobacter oxydans, respectively.</title>
        <authorList>
            <person name="Li L."/>
            <person name="Cleenwerck I."/>
            <person name="De Vuyst L."/>
            <person name="Vandamme P."/>
        </authorList>
    </citation>
    <scope>NUCLEOTIDE SEQUENCE [LARGE SCALE GENOMIC DNA]</scope>
    <source>
        <strain evidence="3 4">LMG 23690</strain>
    </source>
</reference>
<name>A0A149U735_9PROT</name>
<keyword evidence="1" id="KW-0812">Transmembrane</keyword>
<gene>
    <name evidence="3" type="ORF">AD948_02675</name>
</gene>
<comment type="caution">
    <text evidence="3">The sequence shown here is derived from an EMBL/GenBank/DDBJ whole genome shotgun (WGS) entry which is preliminary data.</text>
</comment>
<dbReference type="GO" id="GO:0003677">
    <property type="term" value="F:DNA binding"/>
    <property type="evidence" value="ECO:0007669"/>
    <property type="project" value="InterPro"/>
</dbReference>
<evidence type="ECO:0000313" key="3">
    <source>
        <dbReference type="EMBL" id="KXV61167.1"/>
    </source>
</evidence>
<feature type="transmembrane region" description="Helical" evidence="1">
    <location>
        <begin position="79"/>
        <end position="105"/>
    </location>
</feature>
<dbReference type="EMBL" id="LHZU01000094">
    <property type="protein sequence ID" value="KXV61167.1"/>
    <property type="molecule type" value="Genomic_DNA"/>
</dbReference>
<keyword evidence="1" id="KW-0472">Membrane</keyword>
<dbReference type="Proteomes" id="UP000075360">
    <property type="component" value="Unassembled WGS sequence"/>
</dbReference>
<evidence type="ECO:0000313" key="4">
    <source>
        <dbReference type="Proteomes" id="UP000075360"/>
    </source>
</evidence>
<sequence>MTEIVFPPMLRAHRVRLAVITTGAGLCLGLLAPFGSYLNSGLIWRLLYWCGSIWFGFLLFGGTWLAWRRQARSLKRVRWPLLAVMLIIASLVQAMITRISALMIWPELHQHAPGWTVWYLQSGLIAAVGFICVIILKQRSTTHDKSANSGPVLVERPARTVPLGKDIIALQMEDHYVRIHTRTGSRLAHMTLTEAIETVGPVEGLRTHRSWWVARAAVDHIEGTPRSMRLHLEGNIVAPVARGAVALLREAGWLDATGNK</sequence>
<organism evidence="3 4">
    <name type="scientific">Acetobacter senegalensis</name>
    <dbReference type="NCBI Taxonomy" id="446692"/>
    <lineage>
        <taxon>Bacteria</taxon>
        <taxon>Pseudomonadati</taxon>
        <taxon>Pseudomonadota</taxon>
        <taxon>Alphaproteobacteria</taxon>
        <taxon>Acetobacterales</taxon>
        <taxon>Acetobacteraceae</taxon>
        <taxon>Acetobacter</taxon>
    </lineage>
</organism>
<feature type="transmembrane region" description="Helical" evidence="1">
    <location>
        <begin position="15"/>
        <end position="34"/>
    </location>
</feature>
<keyword evidence="1" id="KW-1133">Transmembrane helix</keyword>